<evidence type="ECO:0000256" key="2">
    <source>
        <dbReference type="ARBA" id="ARBA00023125"/>
    </source>
</evidence>
<keyword evidence="6" id="KW-1185">Reference proteome</keyword>
<dbReference type="PANTHER" id="PTHR43280:SF30">
    <property type="entry name" value="MMSAB OPERON REGULATORY PROTEIN"/>
    <property type="match status" value="1"/>
</dbReference>
<gene>
    <name evidence="5" type="ORF">ACFSUF_15600</name>
</gene>
<dbReference type="SMART" id="SM00342">
    <property type="entry name" value="HTH_ARAC"/>
    <property type="match status" value="1"/>
</dbReference>
<dbReference type="InterPro" id="IPR014710">
    <property type="entry name" value="RmlC-like_jellyroll"/>
</dbReference>
<reference evidence="6" key="1">
    <citation type="journal article" date="2019" name="Int. J. Syst. Evol. Microbiol.">
        <title>The Global Catalogue of Microorganisms (GCM) 10K type strain sequencing project: providing services to taxonomists for standard genome sequencing and annotation.</title>
        <authorList>
            <consortium name="The Broad Institute Genomics Platform"/>
            <consortium name="The Broad Institute Genome Sequencing Center for Infectious Disease"/>
            <person name="Wu L."/>
            <person name="Ma J."/>
        </authorList>
    </citation>
    <scope>NUCLEOTIDE SEQUENCE [LARGE SCALE GENOMIC DNA]</scope>
    <source>
        <strain evidence="6">KCTC 3950</strain>
    </source>
</reference>
<dbReference type="PROSITE" id="PS01124">
    <property type="entry name" value="HTH_ARAC_FAMILY_2"/>
    <property type="match status" value="1"/>
</dbReference>
<evidence type="ECO:0000256" key="3">
    <source>
        <dbReference type="ARBA" id="ARBA00023163"/>
    </source>
</evidence>
<dbReference type="InterPro" id="IPR018062">
    <property type="entry name" value="HTH_AraC-typ_CS"/>
</dbReference>
<proteinExistence type="predicted"/>
<dbReference type="Pfam" id="PF02311">
    <property type="entry name" value="AraC_binding"/>
    <property type="match status" value="1"/>
</dbReference>
<evidence type="ECO:0000313" key="6">
    <source>
        <dbReference type="Proteomes" id="UP001597541"/>
    </source>
</evidence>
<sequence length="288" mass="33043">MREESYYVVSNPAAGGDRPGLHVLFAGHSQTKPGHRNGPKVFDYYLVHYVLSGRGVFRCLDEAYELRAGDSFFIKPGRLVSYEADLADPWQYRWIACRGEEAERMYDAAGVSSRAPVIRSTGNRRIPVLFNQIEGVLKRKGEGVDYKASGYWNLLMGEYREVQSPRADAGPEVLDEIDKTVQQAVHYLSTQYAEAVTIEMMAESLGYNRAYLSKIFKQRMKESPVTFLLHLRLDKARLLIRERPELTLEQIASSVGFNDPLYFSKQFKKRYELSPSDYRRAMERLEEG</sequence>
<evidence type="ECO:0000256" key="1">
    <source>
        <dbReference type="ARBA" id="ARBA00023015"/>
    </source>
</evidence>
<accession>A0ABW5PEQ5</accession>
<dbReference type="SUPFAM" id="SSF51215">
    <property type="entry name" value="Regulatory protein AraC"/>
    <property type="match status" value="1"/>
</dbReference>
<dbReference type="CDD" id="cd06986">
    <property type="entry name" value="cupin_MmsR-like_N"/>
    <property type="match status" value="1"/>
</dbReference>
<dbReference type="InterPro" id="IPR020449">
    <property type="entry name" value="Tscrpt_reg_AraC-type_HTH"/>
</dbReference>
<name>A0ABW5PEQ5_9BACL</name>
<keyword evidence="3" id="KW-0804">Transcription</keyword>
<dbReference type="Gene3D" id="1.10.10.60">
    <property type="entry name" value="Homeodomain-like"/>
    <property type="match status" value="2"/>
</dbReference>
<dbReference type="Proteomes" id="UP001597541">
    <property type="component" value="Unassembled WGS sequence"/>
</dbReference>
<dbReference type="RefSeq" id="WP_377604056.1">
    <property type="nucleotide sequence ID" value="NZ_JBHUME010000009.1"/>
</dbReference>
<dbReference type="SUPFAM" id="SSF46689">
    <property type="entry name" value="Homeodomain-like"/>
    <property type="match status" value="2"/>
</dbReference>
<organism evidence="5 6">
    <name type="scientific">Paenibacillus gansuensis</name>
    <dbReference type="NCBI Taxonomy" id="306542"/>
    <lineage>
        <taxon>Bacteria</taxon>
        <taxon>Bacillati</taxon>
        <taxon>Bacillota</taxon>
        <taxon>Bacilli</taxon>
        <taxon>Bacillales</taxon>
        <taxon>Paenibacillaceae</taxon>
        <taxon>Paenibacillus</taxon>
    </lineage>
</organism>
<dbReference type="PANTHER" id="PTHR43280">
    <property type="entry name" value="ARAC-FAMILY TRANSCRIPTIONAL REGULATOR"/>
    <property type="match status" value="1"/>
</dbReference>
<dbReference type="Pfam" id="PF12833">
    <property type="entry name" value="HTH_18"/>
    <property type="match status" value="1"/>
</dbReference>
<dbReference type="InterPro" id="IPR009057">
    <property type="entry name" value="Homeodomain-like_sf"/>
</dbReference>
<evidence type="ECO:0000313" key="5">
    <source>
        <dbReference type="EMBL" id="MFD2613841.1"/>
    </source>
</evidence>
<dbReference type="PRINTS" id="PR00032">
    <property type="entry name" value="HTHARAC"/>
</dbReference>
<dbReference type="InterPro" id="IPR003313">
    <property type="entry name" value="AraC-bd"/>
</dbReference>
<dbReference type="PROSITE" id="PS00041">
    <property type="entry name" value="HTH_ARAC_FAMILY_1"/>
    <property type="match status" value="1"/>
</dbReference>
<protein>
    <submittedName>
        <fullName evidence="5">AraC family transcriptional regulator</fullName>
    </submittedName>
</protein>
<evidence type="ECO:0000259" key="4">
    <source>
        <dbReference type="PROSITE" id="PS01124"/>
    </source>
</evidence>
<feature type="domain" description="HTH araC/xylS-type" evidence="4">
    <location>
        <begin position="182"/>
        <end position="281"/>
    </location>
</feature>
<dbReference type="InterPro" id="IPR037923">
    <property type="entry name" value="HTH-like"/>
</dbReference>
<keyword evidence="1" id="KW-0805">Transcription regulation</keyword>
<keyword evidence="2" id="KW-0238">DNA-binding</keyword>
<dbReference type="EMBL" id="JBHUME010000009">
    <property type="protein sequence ID" value="MFD2613841.1"/>
    <property type="molecule type" value="Genomic_DNA"/>
</dbReference>
<dbReference type="Gene3D" id="2.60.120.10">
    <property type="entry name" value="Jelly Rolls"/>
    <property type="match status" value="1"/>
</dbReference>
<dbReference type="InterPro" id="IPR018060">
    <property type="entry name" value="HTH_AraC"/>
</dbReference>
<comment type="caution">
    <text evidence="5">The sequence shown here is derived from an EMBL/GenBank/DDBJ whole genome shotgun (WGS) entry which is preliminary data.</text>
</comment>